<feature type="domain" description="Gfo/Idh/MocA-like oxidoreductase N-terminal" evidence="1">
    <location>
        <begin position="1"/>
        <end position="120"/>
    </location>
</feature>
<dbReference type="Proteomes" id="UP001501842">
    <property type="component" value="Unassembled WGS sequence"/>
</dbReference>
<dbReference type="RefSeq" id="WP_344448534.1">
    <property type="nucleotide sequence ID" value="NZ_BAAATZ010000002.1"/>
</dbReference>
<dbReference type="EMBL" id="BAAATZ010000002">
    <property type="protein sequence ID" value="GAA2719715.1"/>
    <property type="molecule type" value="Genomic_DNA"/>
</dbReference>
<protein>
    <submittedName>
        <fullName evidence="3">Gfo/Idh/MocA family oxidoreductase</fullName>
    </submittedName>
</protein>
<sequence length="307" mass="33553">MRIGLIGLGDIAEKAYLPLVAGHARTELVGVSSRSATAVDSVLSRYRIPFGTTDHRELLERDLDLVMVHAATEAHFELVGECLRRGIPTYVDKPLSADLSEAEALAGLADERGVLLAVGFNRRFAPALRTARYWISGSPRWFSLEKHRPSLQDAPARHTVYDDAIHLLDLAVWLLGEESDRLEQENLLLRTDAHGRMLTCAALLGKAGVSGSLAMHRRSGADLERLELHGDGRSAAVTDLERLELRRDGRIQLPPAPSWESVAHRKGFAALLEHVLDSLASPESCEVAASRVLPAHRLAERLLTGAG</sequence>
<organism evidence="3 4">
    <name type="scientific">Actinocorallia aurantiaca</name>
    <dbReference type="NCBI Taxonomy" id="46204"/>
    <lineage>
        <taxon>Bacteria</taxon>
        <taxon>Bacillati</taxon>
        <taxon>Actinomycetota</taxon>
        <taxon>Actinomycetes</taxon>
        <taxon>Streptosporangiales</taxon>
        <taxon>Thermomonosporaceae</taxon>
        <taxon>Actinocorallia</taxon>
    </lineage>
</organism>
<dbReference type="SUPFAM" id="SSF51735">
    <property type="entry name" value="NAD(P)-binding Rossmann-fold domains"/>
    <property type="match status" value="1"/>
</dbReference>
<evidence type="ECO:0000259" key="2">
    <source>
        <dbReference type="Pfam" id="PF21378"/>
    </source>
</evidence>
<dbReference type="Gene3D" id="3.40.50.720">
    <property type="entry name" value="NAD(P)-binding Rossmann-like Domain"/>
    <property type="match status" value="1"/>
</dbReference>
<accession>A0ABN3TWF4</accession>
<dbReference type="PANTHER" id="PTHR43708">
    <property type="entry name" value="CONSERVED EXPRESSED OXIDOREDUCTASE (EUROFUNG)"/>
    <property type="match status" value="1"/>
</dbReference>
<name>A0ABN3TWF4_9ACTN</name>
<gene>
    <name evidence="3" type="ORF">GCM10010439_06040</name>
</gene>
<proteinExistence type="predicted"/>
<evidence type="ECO:0000313" key="4">
    <source>
        <dbReference type="Proteomes" id="UP001501842"/>
    </source>
</evidence>
<dbReference type="Gene3D" id="3.30.360.10">
    <property type="entry name" value="Dihydrodipicolinate Reductase, domain 2"/>
    <property type="match status" value="1"/>
</dbReference>
<dbReference type="InterPro" id="IPR036291">
    <property type="entry name" value="NAD(P)-bd_dom_sf"/>
</dbReference>
<comment type="caution">
    <text evidence="3">The sequence shown here is derived from an EMBL/GenBank/DDBJ whole genome shotgun (WGS) entry which is preliminary data.</text>
</comment>
<reference evidence="3 4" key="1">
    <citation type="journal article" date="2019" name="Int. J. Syst. Evol. Microbiol.">
        <title>The Global Catalogue of Microorganisms (GCM) 10K type strain sequencing project: providing services to taxonomists for standard genome sequencing and annotation.</title>
        <authorList>
            <consortium name="The Broad Institute Genomics Platform"/>
            <consortium name="The Broad Institute Genome Sequencing Center for Infectious Disease"/>
            <person name="Wu L."/>
            <person name="Ma J."/>
        </authorList>
    </citation>
    <scope>NUCLEOTIDE SEQUENCE [LARGE SCALE GENOMIC DNA]</scope>
    <source>
        <strain evidence="3 4">JCM 8201</strain>
    </source>
</reference>
<dbReference type="InterPro" id="IPR000683">
    <property type="entry name" value="Gfo/Idh/MocA-like_OxRdtase_N"/>
</dbReference>
<dbReference type="Pfam" id="PF21378">
    <property type="entry name" value="YceM-like_C"/>
    <property type="match status" value="1"/>
</dbReference>
<evidence type="ECO:0000259" key="1">
    <source>
        <dbReference type="Pfam" id="PF01408"/>
    </source>
</evidence>
<dbReference type="Pfam" id="PF01408">
    <property type="entry name" value="GFO_IDH_MocA"/>
    <property type="match status" value="1"/>
</dbReference>
<dbReference type="PANTHER" id="PTHR43708:SF4">
    <property type="entry name" value="OXIDOREDUCTASE YCEM-RELATED"/>
    <property type="match status" value="1"/>
</dbReference>
<dbReference type="InterPro" id="IPR051317">
    <property type="entry name" value="Gfo/Idh/MocA_oxidoreduct"/>
</dbReference>
<keyword evidence="4" id="KW-1185">Reference proteome</keyword>
<evidence type="ECO:0000313" key="3">
    <source>
        <dbReference type="EMBL" id="GAA2719715.1"/>
    </source>
</evidence>
<dbReference type="SUPFAM" id="SSF55347">
    <property type="entry name" value="Glyceraldehyde-3-phosphate dehydrogenase-like, C-terminal domain"/>
    <property type="match status" value="1"/>
</dbReference>
<feature type="domain" description="YceM-like C-terminal" evidence="2">
    <location>
        <begin position="141"/>
        <end position="247"/>
    </location>
</feature>
<dbReference type="InterPro" id="IPR048477">
    <property type="entry name" value="YceM-like_C"/>
</dbReference>